<evidence type="ECO:0000313" key="2">
    <source>
        <dbReference type="Proteomes" id="UP000234323"/>
    </source>
</evidence>
<name>A0A2I1H1N3_9GLOM</name>
<organism evidence="1 2">
    <name type="scientific">Rhizophagus irregularis</name>
    <dbReference type="NCBI Taxonomy" id="588596"/>
    <lineage>
        <taxon>Eukaryota</taxon>
        <taxon>Fungi</taxon>
        <taxon>Fungi incertae sedis</taxon>
        <taxon>Mucoromycota</taxon>
        <taxon>Glomeromycotina</taxon>
        <taxon>Glomeromycetes</taxon>
        <taxon>Glomerales</taxon>
        <taxon>Glomeraceae</taxon>
        <taxon>Rhizophagus</taxon>
    </lineage>
</organism>
<dbReference type="AlphaFoldDB" id="A0A2I1H1N3"/>
<keyword evidence="2" id="KW-1185">Reference proteome</keyword>
<evidence type="ECO:0000313" key="1">
    <source>
        <dbReference type="EMBL" id="PKY52767.1"/>
    </source>
</evidence>
<gene>
    <name evidence="1" type="ORF">RhiirA4_470611</name>
</gene>
<proteinExistence type="predicted"/>
<dbReference type="Proteomes" id="UP000234323">
    <property type="component" value="Unassembled WGS sequence"/>
</dbReference>
<protein>
    <submittedName>
        <fullName evidence="1">Uncharacterized protein</fullName>
    </submittedName>
</protein>
<reference evidence="1 2" key="1">
    <citation type="submission" date="2015-10" db="EMBL/GenBank/DDBJ databases">
        <title>Genome analyses suggest a sexual origin of heterokaryosis in a supposedly ancient asexual fungus.</title>
        <authorList>
            <person name="Ropars J."/>
            <person name="Sedzielewska K."/>
            <person name="Noel J."/>
            <person name="Charron P."/>
            <person name="Farinelli L."/>
            <person name="Marton T."/>
            <person name="Kruger M."/>
            <person name="Pelin A."/>
            <person name="Brachmann A."/>
            <person name="Corradi N."/>
        </authorList>
    </citation>
    <scope>NUCLEOTIDE SEQUENCE [LARGE SCALE GENOMIC DNA]</scope>
    <source>
        <strain evidence="1 2">A4</strain>
    </source>
</reference>
<dbReference type="EMBL" id="LLXI01001266">
    <property type="protein sequence ID" value="PKY52767.1"/>
    <property type="molecule type" value="Genomic_DNA"/>
</dbReference>
<sequence>MNQNNLHFNLRMQSTAENAASNINNYNVVADSSDRIPSNFIQTIIQNNNPFIMKISLQLCCILLRTGGLPSAGAKINQISIRTTNER</sequence>
<accession>A0A2I1H1N3</accession>
<comment type="caution">
    <text evidence="1">The sequence shown here is derived from an EMBL/GenBank/DDBJ whole genome shotgun (WGS) entry which is preliminary data.</text>
</comment>